<keyword evidence="15 19" id="KW-0472">Membrane</keyword>
<comment type="catalytic activity">
    <reaction evidence="1 18">
        <text>a 1,2-diacyl-sn-glycero-3-phosphate + CTP + H(+) = a CDP-1,2-diacyl-sn-glycerol + diphosphate</text>
        <dbReference type="Rhea" id="RHEA:16229"/>
        <dbReference type="ChEBI" id="CHEBI:15378"/>
        <dbReference type="ChEBI" id="CHEBI:33019"/>
        <dbReference type="ChEBI" id="CHEBI:37563"/>
        <dbReference type="ChEBI" id="CHEBI:58332"/>
        <dbReference type="ChEBI" id="CHEBI:58608"/>
        <dbReference type="EC" id="2.7.7.41"/>
    </reaction>
</comment>
<dbReference type="PANTHER" id="PTHR46382:SF1">
    <property type="entry name" value="PHOSPHATIDATE CYTIDYLYLTRANSFERASE"/>
    <property type="match status" value="1"/>
</dbReference>
<keyword evidence="11 18" id="KW-0812">Transmembrane</keyword>
<dbReference type="RefSeq" id="WP_220231178.1">
    <property type="nucleotide sequence ID" value="NZ_JAICBX010000006.1"/>
</dbReference>
<evidence type="ECO:0000256" key="17">
    <source>
        <dbReference type="ARBA" id="ARBA00023264"/>
    </source>
</evidence>
<feature type="transmembrane region" description="Helical" evidence="19">
    <location>
        <begin position="12"/>
        <end position="43"/>
    </location>
</feature>
<dbReference type="GO" id="GO:0005886">
    <property type="term" value="C:plasma membrane"/>
    <property type="evidence" value="ECO:0007669"/>
    <property type="project" value="UniProtKB-SubCell"/>
</dbReference>
<dbReference type="PANTHER" id="PTHR46382">
    <property type="entry name" value="PHOSPHATIDATE CYTIDYLYLTRANSFERASE"/>
    <property type="match status" value="1"/>
</dbReference>
<keyword evidence="9" id="KW-0444">Lipid biosynthesis</keyword>
<keyword evidence="12 18" id="KW-0548">Nucleotidyltransferase</keyword>
<evidence type="ECO:0000256" key="11">
    <source>
        <dbReference type="ARBA" id="ARBA00022692"/>
    </source>
</evidence>
<evidence type="ECO:0000313" key="20">
    <source>
        <dbReference type="EMBL" id="MBW8640458.1"/>
    </source>
</evidence>
<dbReference type="GO" id="GO:0016024">
    <property type="term" value="P:CDP-diacylglycerol biosynthetic process"/>
    <property type="evidence" value="ECO:0007669"/>
    <property type="project" value="TreeGrafter"/>
</dbReference>
<protein>
    <recommendedName>
        <fullName evidence="7 18">Phosphatidate cytidylyltransferase</fullName>
        <ecNumber evidence="6 18">2.7.7.41</ecNumber>
    </recommendedName>
</protein>
<dbReference type="EMBL" id="JAICBX010000006">
    <property type="protein sequence ID" value="MBW8640458.1"/>
    <property type="molecule type" value="Genomic_DNA"/>
</dbReference>
<evidence type="ECO:0000256" key="8">
    <source>
        <dbReference type="ARBA" id="ARBA00022475"/>
    </source>
</evidence>
<comment type="subcellular location">
    <subcellularLocation>
        <location evidence="2">Cell membrane</location>
        <topology evidence="2">Multi-pass membrane protein</topology>
    </subcellularLocation>
</comment>
<dbReference type="Proteomes" id="UP001196509">
    <property type="component" value="Unassembled WGS sequence"/>
</dbReference>
<evidence type="ECO:0000256" key="4">
    <source>
        <dbReference type="ARBA" id="ARBA00005189"/>
    </source>
</evidence>
<keyword evidence="16" id="KW-0594">Phospholipid biosynthesis</keyword>
<dbReference type="AlphaFoldDB" id="A0AAE2ZPP8"/>
<keyword evidence="21" id="KW-1185">Reference proteome</keyword>
<name>A0AAE2ZPP8_9HYPH</name>
<evidence type="ECO:0000256" key="14">
    <source>
        <dbReference type="ARBA" id="ARBA00023098"/>
    </source>
</evidence>
<accession>A0AAE2ZPP8</accession>
<keyword evidence="13 19" id="KW-1133">Transmembrane helix</keyword>
<dbReference type="Pfam" id="PF01148">
    <property type="entry name" value="CTP_transf_1"/>
    <property type="match status" value="1"/>
</dbReference>
<feature type="transmembrane region" description="Helical" evidence="19">
    <location>
        <begin position="169"/>
        <end position="191"/>
    </location>
</feature>
<evidence type="ECO:0000256" key="2">
    <source>
        <dbReference type="ARBA" id="ARBA00004651"/>
    </source>
</evidence>
<dbReference type="GO" id="GO:0004605">
    <property type="term" value="F:phosphatidate cytidylyltransferase activity"/>
    <property type="evidence" value="ECO:0007669"/>
    <property type="project" value="UniProtKB-EC"/>
</dbReference>
<evidence type="ECO:0000256" key="9">
    <source>
        <dbReference type="ARBA" id="ARBA00022516"/>
    </source>
</evidence>
<evidence type="ECO:0000256" key="15">
    <source>
        <dbReference type="ARBA" id="ARBA00023136"/>
    </source>
</evidence>
<proteinExistence type="inferred from homology"/>
<comment type="similarity">
    <text evidence="5 18">Belongs to the CDS family.</text>
</comment>
<evidence type="ECO:0000256" key="13">
    <source>
        <dbReference type="ARBA" id="ARBA00022989"/>
    </source>
</evidence>
<comment type="pathway">
    <text evidence="4">Lipid metabolism.</text>
</comment>
<evidence type="ECO:0000256" key="6">
    <source>
        <dbReference type="ARBA" id="ARBA00012487"/>
    </source>
</evidence>
<feature type="transmembrane region" description="Helical" evidence="19">
    <location>
        <begin position="245"/>
        <end position="262"/>
    </location>
</feature>
<keyword evidence="8" id="KW-1003">Cell membrane</keyword>
<feature type="transmembrane region" description="Helical" evidence="19">
    <location>
        <begin position="63"/>
        <end position="91"/>
    </location>
</feature>
<dbReference type="EC" id="2.7.7.41" evidence="6 18"/>
<keyword evidence="14" id="KW-0443">Lipid metabolism</keyword>
<evidence type="ECO:0000256" key="10">
    <source>
        <dbReference type="ARBA" id="ARBA00022679"/>
    </source>
</evidence>
<reference evidence="20" key="1">
    <citation type="submission" date="2021-08" db="EMBL/GenBank/DDBJ databases">
        <title>Hoeflea bacterium WL0058 sp. nov., isolated from the sediment.</title>
        <authorList>
            <person name="Wang L."/>
            <person name="Zhang D."/>
        </authorList>
    </citation>
    <scope>NUCLEOTIDE SEQUENCE</scope>
    <source>
        <strain evidence="20">WL0058</strain>
    </source>
</reference>
<keyword evidence="10 18" id="KW-0808">Transferase</keyword>
<evidence type="ECO:0000313" key="21">
    <source>
        <dbReference type="Proteomes" id="UP001196509"/>
    </source>
</evidence>
<comment type="pathway">
    <text evidence="3 18">Phospholipid metabolism; CDP-diacylglycerol biosynthesis; CDP-diacylglycerol from sn-glycerol 3-phosphate: step 3/3.</text>
</comment>
<dbReference type="PROSITE" id="PS01315">
    <property type="entry name" value="CDS"/>
    <property type="match status" value="1"/>
</dbReference>
<gene>
    <name evidence="20" type="ORF">K1W69_24920</name>
</gene>
<dbReference type="InterPro" id="IPR000374">
    <property type="entry name" value="PC_trans"/>
</dbReference>
<keyword evidence="17" id="KW-1208">Phospholipid metabolism</keyword>
<evidence type="ECO:0000256" key="5">
    <source>
        <dbReference type="ARBA" id="ARBA00010185"/>
    </source>
</evidence>
<organism evidence="20 21">
    <name type="scientific">Flavimaribacter sediminis</name>
    <dbReference type="NCBI Taxonomy" id="2865987"/>
    <lineage>
        <taxon>Bacteria</taxon>
        <taxon>Pseudomonadati</taxon>
        <taxon>Pseudomonadota</taxon>
        <taxon>Alphaproteobacteria</taxon>
        <taxon>Hyphomicrobiales</taxon>
        <taxon>Rhizobiaceae</taxon>
        <taxon>Flavimaribacter</taxon>
    </lineage>
</organism>
<evidence type="ECO:0000256" key="1">
    <source>
        <dbReference type="ARBA" id="ARBA00001698"/>
    </source>
</evidence>
<evidence type="ECO:0000256" key="12">
    <source>
        <dbReference type="ARBA" id="ARBA00022695"/>
    </source>
</evidence>
<evidence type="ECO:0000256" key="19">
    <source>
        <dbReference type="SAM" id="Phobius"/>
    </source>
</evidence>
<feature type="transmembrane region" description="Helical" evidence="19">
    <location>
        <begin position="128"/>
        <end position="149"/>
    </location>
</feature>
<evidence type="ECO:0000256" key="16">
    <source>
        <dbReference type="ARBA" id="ARBA00023209"/>
    </source>
</evidence>
<feature type="transmembrane region" description="Helical" evidence="19">
    <location>
        <begin position="103"/>
        <end position="122"/>
    </location>
</feature>
<comment type="caution">
    <text evidence="20">The sequence shown here is derived from an EMBL/GenBank/DDBJ whole genome shotgun (WGS) entry which is preliminary data.</text>
</comment>
<evidence type="ECO:0000256" key="7">
    <source>
        <dbReference type="ARBA" id="ARBA00019373"/>
    </source>
</evidence>
<evidence type="ECO:0000256" key="3">
    <source>
        <dbReference type="ARBA" id="ARBA00005119"/>
    </source>
</evidence>
<evidence type="ECO:0000256" key="18">
    <source>
        <dbReference type="RuleBase" id="RU003938"/>
    </source>
</evidence>
<sequence length="268" mass="28578">MQNEVLVRTVSALILGVLVLALTWIGGVPFRFLAVTIMLLLFYEWFRIVEKKHLSATDRLVGGVTMLATAVAIMITMPLIALACCTAGAIILAVLRRIEGHDLYAPLGLLYAGFFGIAFTALRGSEPTGWMAIIIVFAVIWATDVFAFFGGRSIGGPKLAPRISPKKTWSGFLSGLAGGVVCGIVAGWILGAPEIRLLAFLCGALSIVGQIGDLFESGLKRHFDVKDSSDLIPGHGGVMDRVDSLVFAVVAAYLLSITWTGLDLTRIG</sequence>